<evidence type="ECO:0000259" key="4">
    <source>
        <dbReference type="PROSITE" id="PS50932"/>
    </source>
</evidence>
<dbReference type="SMART" id="SM00354">
    <property type="entry name" value="HTH_LACI"/>
    <property type="match status" value="1"/>
</dbReference>
<keyword evidence="1" id="KW-0805">Transcription regulation</keyword>
<gene>
    <name evidence="5" type="ORF">BDI24065_04539</name>
</gene>
<sequence length="365" mass="38839">MMRRFDERSKYWINVSYSEQWMATLDEVARRAGVTAATVSNVLRNRGRVGDETRARVLEAVQALGYRPHLAARALAEGRAPTVALMVSSIANPFYPEFALAVERAVRRNGQFLIVCNTNEDPLQGRAYLDQIAGTISEGILVTNANLHLPDLADVARRGVPVVLCLWERPDAPPEGLPCVAVDFREAGRIATRHLVELGHREIGVIVGGSANGVQAARYDGFVDVMREAGLDASRVGAGHDSIEGGVHAAGQLLDVHPGLTALVATNDLPAIGALHAAADRGRRVPDDLSIVGITDIHLASDTRPTLTTVAIPTGEAAGLAVELLNALREAGGQIDDASRVRTASAPRLVVRGTTGRVSSESATR</sequence>
<dbReference type="EMBL" id="CABVPN010000023">
    <property type="protein sequence ID" value="VWB94341.1"/>
    <property type="molecule type" value="Genomic_DNA"/>
</dbReference>
<dbReference type="SUPFAM" id="SSF47413">
    <property type="entry name" value="lambda repressor-like DNA-binding domains"/>
    <property type="match status" value="1"/>
</dbReference>
<dbReference type="InterPro" id="IPR028082">
    <property type="entry name" value="Peripla_BP_I"/>
</dbReference>
<dbReference type="PANTHER" id="PTHR30146:SF109">
    <property type="entry name" value="HTH-TYPE TRANSCRIPTIONAL REGULATOR GALS"/>
    <property type="match status" value="1"/>
</dbReference>
<dbReference type="PROSITE" id="PS00356">
    <property type="entry name" value="HTH_LACI_1"/>
    <property type="match status" value="1"/>
</dbReference>
<dbReference type="InterPro" id="IPR000843">
    <property type="entry name" value="HTH_LacI"/>
</dbReference>
<keyword evidence="6" id="KW-1185">Reference proteome</keyword>
<feature type="domain" description="HTH lacI-type" evidence="4">
    <location>
        <begin position="23"/>
        <end position="77"/>
    </location>
</feature>
<keyword evidence="2" id="KW-0238">DNA-binding</keyword>
<dbReference type="Pfam" id="PF00532">
    <property type="entry name" value="Peripla_BP_1"/>
    <property type="match status" value="1"/>
</dbReference>
<dbReference type="GO" id="GO:0003700">
    <property type="term" value="F:DNA-binding transcription factor activity"/>
    <property type="evidence" value="ECO:0007669"/>
    <property type="project" value="TreeGrafter"/>
</dbReference>
<keyword evidence="3" id="KW-0804">Transcription</keyword>
<dbReference type="Gene3D" id="3.40.50.2300">
    <property type="match status" value="2"/>
</dbReference>
<dbReference type="Proteomes" id="UP000494125">
    <property type="component" value="Unassembled WGS sequence"/>
</dbReference>
<proteinExistence type="predicted"/>
<dbReference type="GO" id="GO:0000976">
    <property type="term" value="F:transcription cis-regulatory region binding"/>
    <property type="evidence" value="ECO:0007669"/>
    <property type="project" value="TreeGrafter"/>
</dbReference>
<accession>A0A6P2NID2</accession>
<evidence type="ECO:0000313" key="5">
    <source>
        <dbReference type="EMBL" id="VWB94341.1"/>
    </source>
</evidence>
<reference evidence="5 6" key="1">
    <citation type="submission" date="2019-09" db="EMBL/GenBank/DDBJ databases">
        <authorList>
            <person name="Depoorter E."/>
        </authorList>
    </citation>
    <scope>NUCLEOTIDE SEQUENCE [LARGE SCALE GENOMIC DNA]</scope>
    <source>
        <strain evidence="5">LMG 24065</strain>
    </source>
</reference>
<dbReference type="InterPro" id="IPR001761">
    <property type="entry name" value="Peripla_BP/Lac1_sug-bd_dom"/>
</dbReference>
<evidence type="ECO:0000256" key="2">
    <source>
        <dbReference type="ARBA" id="ARBA00023125"/>
    </source>
</evidence>
<dbReference type="CDD" id="cd01392">
    <property type="entry name" value="HTH_LacI"/>
    <property type="match status" value="1"/>
</dbReference>
<dbReference type="AlphaFoldDB" id="A0A6P2NID2"/>
<dbReference type="SUPFAM" id="SSF53822">
    <property type="entry name" value="Periplasmic binding protein-like I"/>
    <property type="match status" value="1"/>
</dbReference>
<evidence type="ECO:0000256" key="1">
    <source>
        <dbReference type="ARBA" id="ARBA00023015"/>
    </source>
</evidence>
<name>A0A6P2NID2_9BURK</name>
<dbReference type="Gene3D" id="1.10.260.40">
    <property type="entry name" value="lambda repressor-like DNA-binding domains"/>
    <property type="match status" value="1"/>
</dbReference>
<organism evidence="5 6">
    <name type="scientific">Burkholderia diffusa</name>
    <dbReference type="NCBI Taxonomy" id="488732"/>
    <lineage>
        <taxon>Bacteria</taxon>
        <taxon>Pseudomonadati</taxon>
        <taxon>Pseudomonadota</taxon>
        <taxon>Betaproteobacteria</taxon>
        <taxon>Burkholderiales</taxon>
        <taxon>Burkholderiaceae</taxon>
        <taxon>Burkholderia</taxon>
        <taxon>Burkholderia cepacia complex</taxon>
    </lineage>
</organism>
<evidence type="ECO:0000256" key="3">
    <source>
        <dbReference type="ARBA" id="ARBA00023163"/>
    </source>
</evidence>
<dbReference type="Pfam" id="PF00356">
    <property type="entry name" value="LacI"/>
    <property type="match status" value="1"/>
</dbReference>
<dbReference type="InterPro" id="IPR010982">
    <property type="entry name" value="Lambda_DNA-bd_dom_sf"/>
</dbReference>
<dbReference type="PROSITE" id="PS50932">
    <property type="entry name" value="HTH_LACI_2"/>
    <property type="match status" value="1"/>
</dbReference>
<evidence type="ECO:0000313" key="6">
    <source>
        <dbReference type="Proteomes" id="UP000494125"/>
    </source>
</evidence>
<dbReference type="PANTHER" id="PTHR30146">
    <property type="entry name" value="LACI-RELATED TRANSCRIPTIONAL REPRESSOR"/>
    <property type="match status" value="1"/>
</dbReference>
<protein>
    <submittedName>
        <fullName evidence="5">LacI family transcriptional regulator</fullName>
    </submittedName>
</protein>